<comment type="caution">
    <text evidence="2">The sequence shown here is derived from an EMBL/GenBank/DDBJ whole genome shotgun (WGS) entry which is preliminary data.</text>
</comment>
<accession>A0A2S8RF56</accession>
<sequence length="128" mass="14668">MYGHSFGDEILRGTVAILESLLKDKKLTYADMAGMNLQIIMRGDSLESLEKEAKRIQEEFEEKKVLYYHGILYDKLTLSIGFSEYPNKAKGKSELIYQTDVALYNAKNLGKDKVHLYKDAIFTNSQAY</sequence>
<proteinExistence type="predicted"/>
<dbReference type="PANTHER" id="PTHR45138:SF9">
    <property type="entry name" value="DIGUANYLATE CYCLASE DGCM-RELATED"/>
    <property type="match status" value="1"/>
</dbReference>
<dbReference type="Pfam" id="PF00990">
    <property type="entry name" value="GGDEF"/>
    <property type="match status" value="1"/>
</dbReference>
<evidence type="ECO:0000259" key="1">
    <source>
        <dbReference type="PROSITE" id="PS50887"/>
    </source>
</evidence>
<name>A0A2S8RF56_9FIRM</name>
<dbReference type="EMBL" id="NEMB01000001">
    <property type="protein sequence ID" value="PQQ68409.1"/>
    <property type="molecule type" value="Genomic_DNA"/>
</dbReference>
<organism evidence="2 3">
    <name type="scientific">Acetivibrio saccincola</name>
    <dbReference type="NCBI Taxonomy" id="1677857"/>
    <lineage>
        <taxon>Bacteria</taxon>
        <taxon>Bacillati</taxon>
        <taxon>Bacillota</taxon>
        <taxon>Clostridia</taxon>
        <taxon>Eubacteriales</taxon>
        <taxon>Oscillospiraceae</taxon>
        <taxon>Acetivibrio</taxon>
    </lineage>
</organism>
<dbReference type="Proteomes" id="UP000239720">
    <property type="component" value="Unassembled WGS sequence"/>
</dbReference>
<dbReference type="PANTHER" id="PTHR45138">
    <property type="entry name" value="REGULATORY COMPONENTS OF SENSORY TRANSDUCTION SYSTEM"/>
    <property type="match status" value="1"/>
</dbReference>
<dbReference type="AlphaFoldDB" id="A0A2S8RF56"/>
<dbReference type="NCBIfam" id="TIGR00254">
    <property type="entry name" value="GGDEF"/>
    <property type="match status" value="1"/>
</dbReference>
<dbReference type="InterPro" id="IPR043128">
    <property type="entry name" value="Rev_trsase/Diguanyl_cyclase"/>
</dbReference>
<dbReference type="OrthoDB" id="9804747at2"/>
<protein>
    <recommendedName>
        <fullName evidence="1">GGDEF domain-containing protein</fullName>
    </recommendedName>
</protein>
<dbReference type="GO" id="GO:0052621">
    <property type="term" value="F:diguanylate cyclase activity"/>
    <property type="evidence" value="ECO:0007669"/>
    <property type="project" value="TreeGrafter"/>
</dbReference>
<gene>
    <name evidence="2" type="ORF">B9R14_00005</name>
</gene>
<dbReference type="InterPro" id="IPR029787">
    <property type="entry name" value="Nucleotide_cyclase"/>
</dbReference>
<dbReference type="SUPFAM" id="SSF55073">
    <property type="entry name" value="Nucleotide cyclase"/>
    <property type="match status" value="1"/>
</dbReference>
<reference evidence="2 3" key="1">
    <citation type="journal article" date="2018" name="Syst. Appl. Microbiol.">
        <title>Characterization and high-quality draft genome sequence of Herbivorax saccincola A7, an anaerobic, alkaliphilic, thermophilic, cellulolytic, and xylanolytic bacterium.</title>
        <authorList>
            <person name="Aikawa S."/>
            <person name="Baramee S."/>
            <person name="Sermsathanaswadi J."/>
            <person name="Thianheng P."/>
            <person name="Tachaapaikoon C."/>
            <person name="Shikata A."/>
            <person name="Waeonukul R."/>
            <person name="Pason P."/>
            <person name="Ratanakhanokchai K."/>
            <person name="Kosugi A."/>
        </authorList>
    </citation>
    <scope>NUCLEOTIDE SEQUENCE [LARGE SCALE GENOMIC DNA]</scope>
    <source>
        <strain evidence="2 3">A7</strain>
    </source>
</reference>
<dbReference type="Gene3D" id="3.30.70.270">
    <property type="match status" value="1"/>
</dbReference>
<dbReference type="PROSITE" id="PS50887">
    <property type="entry name" value="GGDEF"/>
    <property type="match status" value="1"/>
</dbReference>
<evidence type="ECO:0000313" key="2">
    <source>
        <dbReference type="EMBL" id="PQQ68409.1"/>
    </source>
</evidence>
<evidence type="ECO:0000313" key="3">
    <source>
        <dbReference type="Proteomes" id="UP000239720"/>
    </source>
</evidence>
<dbReference type="InterPro" id="IPR000160">
    <property type="entry name" value="GGDEF_dom"/>
</dbReference>
<feature type="domain" description="GGDEF" evidence="1">
    <location>
        <begin position="1"/>
        <end position="119"/>
    </location>
</feature>
<dbReference type="InterPro" id="IPR050469">
    <property type="entry name" value="Diguanylate_Cyclase"/>
</dbReference>